<sequence length="411" mass="44948">MSTSWIGGTASQFYLGTLALIKVREAYRNLGALGSHVCILALLVQGNLQYYAIVVATSTAGSVLALRPVDQAGAYNMFMVASMGICGPRLLRDMRRMLMYGEDDPTLKTIASLRFQLPVRKPAPVKTQETQTDTAPDLTAPAPAPASAPPRDTAPKPASAPPPKPPAPRKPARTTTPAQGHKIPPPPRDTAPPPGAQRSARANPRSRPAARLIVRYGDTGVLRGRPRPHPAIFRHSLNDALGGEWIAGIGYSRNGQLILHTKAPFTAQQLALRGDVLRPVIRSAFALEGDPRPLFETDDEWSKIVVHRVPLPVSGNPSEALNVKLQAFFMDVCTSNSFDPKVVRRMQPLCPKEKEEDYFRQSTAQAPQHLSVLLCISDTNLARRLLNHGAFWQGSHCRVSRYRERQRPVSG</sequence>
<feature type="compositionally biased region" description="Low complexity" evidence="1">
    <location>
        <begin position="196"/>
        <end position="211"/>
    </location>
</feature>
<proteinExistence type="predicted"/>
<feature type="region of interest" description="Disordered" evidence="1">
    <location>
        <begin position="121"/>
        <end position="212"/>
    </location>
</feature>
<keyword evidence="3" id="KW-1185">Reference proteome</keyword>
<feature type="compositionally biased region" description="Pro residues" evidence="1">
    <location>
        <begin position="183"/>
        <end position="195"/>
    </location>
</feature>
<feature type="compositionally biased region" description="Low complexity" evidence="1">
    <location>
        <begin position="132"/>
        <end position="141"/>
    </location>
</feature>
<feature type="compositionally biased region" description="Pro residues" evidence="1">
    <location>
        <begin position="158"/>
        <end position="169"/>
    </location>
</feature>
<accession>A0A165D173</accession>
<protein>
    <submittedName>
        <fullName evidence="2">Uncharacterized protein</fullName>
    </submittedName>
</protein>
<dbReference type="InParanoid" id="A0A165D173"/>
<name>A0A165D173_EXIGL</name>
<evidence type="ECO:0000256" key="1">
    <source>
        <dbReference type="SAM" id="MobiDB-lite"/>
    </source>
</evidence>
<organism evidence="2 3">
    <name type="scientific">Exidia glandulosa HHB12029</name>
    <dbReference type="NCBI Taxonomy" id="1314781"/>
    <lineage>
        <taxon>Eukaryota</taxon>
        <taxon>Fungi</taxon>
        <taxon>Dikarya</taxon>
        <taxon>Basidiomycota</taxon>
        <taxon>Agaricomycotina</taxon>
        <taxon>Agaricomycetes</taxon>
        <taxon>Auriculariales</taxon>
        <taxon>Exidiaceae</taxon>
        <taxon>Exidia</taxon>
    </lineage>
</organism>
<dbReference type="Proteomes" id="UP000077266">
    <property type="component" value="Unassembled WGS sequence"/>
</dbReference>
<evidence type="ECO:0000313" key="2">
    <source>
        <dbReference type="EMBL" id="KZV83607.1"/>
    </source>
</evidence>
<dbReference type="AlphaFoldDB" id="A0A165D173"/>
<reference evidence="2 3" key="1">
    <citation type="journal article" date="2016" name="Mol. Biol. Evol.">
        <title>Comparative Genomics of Early-Diverging Mushroom-Forming Fungi Provides Insights into the Origins of Lignocellulose Decay Capabilities.</title>
        <authorList>
            <person name="Nagy L.G."/>
            <person name="Riley R."/>
            <person name="Tritt A."/>
            <person name="Adam C."/>
            <person name="Daum C."/>
            <person name="Floudas D."/>
            <person name="Sun H."/>
            <person name="Yadav J.S."/>
            <person name="Pangilinan J."/>
            <person name="Larsson K.H."/>
            <person name="Matsuura K."/>
            <person name="Barry K."/>
            <person name="Labutti K."/>
            <person name="Kuo R."/>
            <person name="Ohm R.A."/>
            <person name="Bhattacharya S.S."/>
            <person name="Shirouzu T."/>
            <person name="Yoshinaga Y."/>
            <person name="Martin F.M."/>
            <person name="Grigoriev I.V."/>
            <person name="Hibbett D.S."/>
        </authorList>
    </citation>
    <scope>NUCLEOTIDE SEQUENCE [LARGE SCALE GENOMIC DNA]</scope>
    <source>
        <strain evidence="2 3">HHB12029</strain>
    </source>
</reference>
<dbReference type="EMBL" id="KV426263">
    <property type="protein sequence ID" value="KZV83607.1"/>
    <property type="molecule type" value="Genomic_DNA"/>
</dbReference>
<evidence type="ECO:0000313" key="3">
    <source>
        <dbReference type="Proteomes" id="UP000077266"/>
    </source>
</evidence>
<dbReference type="OrthoDB" id="3060724at2759"/>
<gene>
    <name evidence="2" type="ORF">EXIGLDRAFT_842823</name>
</gene>